<dbReference type="PROSITE" id="PS51257">
    <property type="entry name" value="PROKAR_LIPOPROTEIN"/>
    <property type="match status" value="1"/>
</dbReference>
<evidence type="ECO:0000259" key="5">
    <source>
        <dbReference type="Pfam" id="PF00884"/>
    </source>
</evidence>
<evidence type="ECO:0000256" key="3">
    <source>
        <dbReference type="ARBA" id="ARBA00022801"/>
    </source>
</evidence>
<keyword evidence="2" id="KW-0479">Metal-binding</keyword>
<dbReference type="Gene3D" id="3.30.1120.10">
    <property type="match status" value="1"/>
</dbReference>
<name>A0ABT8CDP8_9BACT</name>
<evidence type="ECO:0000313" key="7">
    <source>
        <dbReference type="Proteomes" id="UP001236663"/>
    </source>
</evidence>
<sequence>MRKITQNLKYLFLTIFLPMAISCQKESREQTNTAMPNVVLLLGDDHGWDETGYNGHPYLHTPVLDEMAATGLRMDRFYSASPVCSPTRGSIITGRHPNRYGTFTPGHSIRPEEISIATLMRDAGYATAHYGKWHLGPVKSASPTNPAAFGFEEYLSHDNFFEMNPPLSHNGAEPVIFEGESSEILVQEAKQFMNQALEQGEPFFVVIWYGSPHEPYSGLPEDLALYDDLPEDFGDRMVKLTSNETGSRVERLQREVLQERFAEITAMDRSIGQLREYLDEKGQRNNTLLWYFGDNGTPQEANATVPFRGQKGDIYEGGIRVPAVLEWPDRISRPMVSGVSMVSSDVLPTLCSLTGIPLPDRPIDGLDISPVFDGKMDKRPEPIAFWNARARNGGEGLEEYIDPELQKGTTPLVKLMNGIATRNFQNYRHPDIQEQDFAGARALLDYPYKLVIHGGTGEEAKRELFDLSSDPAEETNLYEQAAERAEQMEAELRSWQQSVLESLTGADY</sequence>
<dbReference type="PANTHER" id="PTHR42693:SF53">
    <property type="entry name" value="ENDO-4-O-SULFATASE"/>
    <property type="match status" value="1"/>
</dbReference>
<dbReference type="PANTHER" id="PTHR42693">
    <property type="entry name" value="ARYLSULFATASE FAMILY MEMBER"/>
    <property type="match status" value="1"/>
</dbReference>
<comment type="caution">
    <text evidence="6">The sequence shown here is derived from an EMBL/GenBank/DDBJ whole genome shotgun (WGS) entry which is preliminary data.</text>
</comment>
<proteinExistence type="inferred from homology"/>
<keyword evidence="7" id="KW-1185">Reference proteome</keyword>
<dbReference type="EMBL" id="JAUFQS010000047">
    <property type="protein sequence ID" value="MDN3689865.1"/>
    <property type="molecule type" value="Genomic_DNA"/>
</dbReference>
<dbReference type="InterPro" id="IPR050738">
    <property type="entry name" value="Sulfatase"/>
</dbReference>
<accession>A0ABT8CDP8</accession>
<gene>
    <name evidence="6" type="ORF">QWZ15_18725</name>
</gene>
<dbReference type="InterPro" id="IPR000917">
    <property type="entry name" value="Sulfatase_N"/>
</dbReference>
<dbReference type="Pfam" id="PF00884">
    <property type="entry name" value="Sulfatase"/>
    <property type="match status" value="1"/>
</dbReference>
<dbReference type="InterPro" id="IPR024607">
    <property type="entry name" value="Sulfatase_CS"/>
</dbReference>
<feature type="domain" description="Sulfatase N-terminal" evidence="5">
    <location>
        <begin position="36"/>
        <end position="356"/>
    </location>
</feature>
<dbReference type="InterPro" id="IPR017850">
    <property type="entry name" value="Alkaline_phosphatase_core_sf"/>
</dbReference>
<reference evidence="7" key="1">
    <citation type="journal article" date="2019" name="Int. J. Syst. Evol. Microbiol.">
        <title>The Global Catalogue of Microorganisms (GCM) 10K type strain sequencing project: providing services to taxonomists for standard genome sequencing and annotation.</title>
        <authorList>
            <consortium name="The Broad Institute Genomics Platform"/>
            <consortium name="The Broad Institute Genome Sequencing Center for Infectious Disease"/>
            <person name="Wu L."/>
            <person name="Ma J."/>
        </authorList>
    </citation>
    <scope>NUCLEOTIDE SEQUENCE [LARGE SCALE GENOMIC DNA]</scope>
    <source>
        <strain evidence="7">CECT 7706</strain>
    </source>
</reference>
<organism evidence="6 7">
    <name type="scientific">Cyclobacterium jeungdonense</name>
    <dbReference type="NCBI Taxonomy" id="708087"/>
    <lineage>
        <taxon>Bacteria</taxon>
        <taxon>Pseudomonadati</taxon>
        <taxon>Bacteroidota</taxon>
        <taxon>Cytophagia</taxon>
        <taxon>Cytophagales</taxon>
        <taxon>Cyclobacteriaceae</taxon>
        <taxon>Cyclobacterium</taxon>
    </lineage>
</organism>
<evidence type="ECO:0000256" key="4">
    <source>
        <dbReference type="ARBA" id="ARBA00022837"/>
    </source>
</evidence>
<dbReference type="RefSeq" id="WP_205602019.1">
    <property type="nucleotide sequence ID" value="NZ_JAUFQS010000047.1"/>
</dbReference>
<protein>
    <submittedName>
        <fullName evidence="6">Sulfatase-like hydrolase/transferase</fullName>
    </submittedName>
</protein>
<keyword evidence="4" id="KW-0106">Calcium</keyword>
<dbReference type="Proteomes" id="UP001236663">
    <property type="component" value="Unassembled WGS sequence"/>
</dbReference>
<dbReference type="Gene3D" id="3.40.720.10">
    <property type="entry name" value="Alkaline Phosphatase, subunit A"/>
    <property type="match status" value="1"/>
</dbReference>
<evidence type="ECO:0000256" key="1">
    <source>
        <dbReference type="ARBA" id="ARBA00008779"/>
    </source>
</evidence>
<evidence type="ECO:0000256" key="2">
    <source>
        <dbReference type="ARBA" id="ARBA00022723"/>
    </source>
</evidence>
<dbReference type="PROSITE" id="PS00523">
    <property type="entry name" value="SULFATASE_1"/>
    <property type="match status" value="1"/>
</dbReference>
<dbReference type="SUPFAM" id="SSF53649">
    <property type="entry name" value="Alkaline phosphatase-like"/>
    <property type="match status" value="1"/>
</dbReference>
<keyword evidence="3" id="KW-0378">Hydrolase</keyword>
<evidence type="ECO:0000313" key="6">
    <source>
        <dbReference type="EMBL" id="MDN3689865.1"/>
    </source>
</evidence>
<comment type="similarity">
    <text evidence="1">Belongs to the sulfatase family.</text>
</comment>